<keyword evidence="1" id="KW-0805">Transcription regulation</keyword>
<dbReference type="EMBL" id="LSTO01000001">
    <property type="protein sequence ID" value="OWW20810.1"/>
    <property type="molecule type" value="Genomic_DNA"/>
</dbReference>
<dbReference type="InterPro" id="IPR018062">
    <property type="entry name" value="HTH_AraC-typ_CS"/>
</dbReference>
<dbReference type="PROSITE" id="PS00041">
    <property type="entry name" value="HTH_ARAC_FAMILY_1"/>
    <property type="match status" value="1"/>
</dbReference>
<organism evidence="6 7">
    <name type="scientific">Noviherbaspirillum denitrificans</name>
    <dbReference type="NCBI Taxonomy" id="1968433"/>
    <lineage>
        <taxon>Bacteria</taxon>
        <taxon>Pseudomonadati</taxon>
        <taxon>Pseudomonadota</taxon>
        <taxon>Betaproteobacteria</taxon>
        <taxon>Burkholderiales</taxon>
        <taxon>Oxalobacteraceae</taxon>
        <taxon>Noviherbaspirillum</taxon>
    </lineage>
</organism>
<evidence type="ECO:0000256" key="4">
    <source>
        <dbReference type="ARBA" id="ARBA00023163"/>
    </source>
</evidence>
<reference evidence="6 7" key="1">
    <citation type="submission" date="2016-02" db="EMBL/GenBank/DDBJ databases">
        <authorList>
            <person name="Wen L."/>
            <person name="He K."/>
            <person name="Yang H."/>
        </authorList>
    </citation>
    <scope>NUCLEOTIDE SEQUENCE [LARGE SCALE GENOMIC DNA]</scope>
    <source>
        <strain evidence="6 7">TSA40</strain>
    </source>
</reference>
<dbReference type="OrthoDB" id="6146868at2"/>
<dbReference type="SMART" id="SM00342">
    <property type="entry name" value="HTH_ARAC"/>
    <property type="match status" value="1"/>
</dbReference>
<comment type="caution">
    <text evidence="6">The sequence shown here is derived from an EMBL/GenBank/DDBJ whole genome shotgun (WGS) entry which is preliminary data.</text>
</comment>
<dbReference type="PRINTS" id="PR00032">
    <property type="entry name" value="HTHARAC"/>
</dbReference>
<accession>A0A254TDT2</accession>
<name>A0A254TDT2_9BURK</name>
<dbReference type="Pfam" id="PF12833">
    <property type="entry name" value="HTH_18"/>
    <property type="match status" value="1"/>
</dbReference>
<dbReference type="SUPFAM" id="SSF46689">
    <property type="entry name" value="Homeodomain-like"/>
    <property type="match status" value="2"/>
</dbReference>
<evidence type="ECO:0000313" key="6">
    <source>
        <dbReference type="EMBL" id="OWW20810.1"/>
    </source>
</evidence>
<gene>
    <name evidence="6" type="ORF">AYR66_16375</name>
</gene>
<dbReference type="PANTHER" id="PTHR46796">
    <property type="entry name" value="HTH-TYPE TRANSCRIPTIONAL ACTIVATOR RHAS-RELATED"/>
    <property type="match status" value="1"/>
</dbReference>
<keyword evidence="7" id="KW-1185">Reference proteome</keyword>
<evidence type="ECO:0000256" key="2">
    <source>
        <dbReference type="ARBA" id="ARBA00023125"/>
    </source>
</evidence>
<evidence type="ECO:0000259" key="5">
    <source>
        <dbReference type="PROSITE" id="PS01124"/>
    </source>
</evidence>
<dbReference type="AlphaFoldDB" id="A0A254TDT2"/>
<dbReference type="GO" id="GO:0043565">
    <property type="term" value="F:sequence-specific DNA binding"/>
    <property type="evidence" value="ECO:0007669"/>
    <property type="project" value="InterPro"/>
</dbReference>
<dbReference type="InterPro" id="IPR020449">
    <property type="entry name" value="Tscrpt_reg_AraC-type_HTH"/>
</dbReference>
<dbReference type="InterPro" id="IPR009057">
    <property type="entry name" value="Homeodomain-like_sf"/>
</dbReference>
<proteinExistence type="predicted"/>
<keyword evidence="4" id="KW-0804">Transcription</keyword>
<dbReference type="RefSeq" id="WP_088707675.1">
    <property type="nucleotide sequence ID" value="NZ_LSTO01000001.1"/>
</dbReference>
<evidence type="ECO:0000313" key="7">
    <source>
        <dbReference type="Proteomes" id="UP000197535"/>
    </source>
</evidence>
<dbReference type="SUPFAM" id="SSF51215">
    <property type="entry name" value="Regulatory protein AraC"/>
    <property type="match status" value="1"/>
</dbReference>
<dbReference type="InterPro" id="IPR050204">
    <property type="entry name" value="AraC_XylS_family_regulators"/>
</dbReference>
<dbReference type="GO" id="GO:0003700">
    <property type="term" value="F:DNA-binding transcription factor activity"/>
    <property type="evidence" value="ECO:0007669"/>
    <property type="project" value="InterPro"/>
</dbReference>
<dbReference type="PANTHER" id="PTHR46796:SF2">
    <property type="entry name" value="TRANSCRIPTIONAL REGULATORY PROTEIN"/>
    <property type="match status" value="1"/>
</dbReference>
<feature type="domain" description="HTH araC/xylS-type" evidence="5">
    <location>
        <begin position="176"/>
        <end position="274"/>
    </location>
</feature>
<keyword evidence="2" id="KW-0238">DNA-binding</keyword>
<protein>
    <recommendedName>
        <fullName evidence="5">HTH araC/xylS-type domain-containing protein</fullName>
    </recommendedName>
</protein>
<sequence length="286" mass="31695">MDTLNQSTIMQGGYGRVTLNLTARALVEHAHSEYNCIFKIGGYDADFRIDGKPYVLDDNSALLIGPWLPHAKLENPKGPMLALTLLLDGAWMASLLGLALPLRARLFPQPAVLLTPEVREQVNRLALSMTAGIEIDDNERECLLRDLVTALANTYSDLEEGQKHFRAERPMDSRVVNAIRIIRMSAAENPNLDDIASRVGLSRSRFFEQFKNCVGASPQQYLDWERMALATRMLSDPRVTVAEVSDKLGFSAPSHFARFFSQHIGLPPSDFKRGLISQGDGGDDAP</sequence>
<dbReference type="Proteomes" id="UP000197535">
    <property type="component" value="Unassembled WGS sequence"/>
</dbReference>
<dbReference type="InterPro" id="IPR037923">
    <property type="entry name" value="HTH-like"/>
</dbReference>
<dbReference type="InterPro" id="IPR018060">
    <property type="entry name" value="HTH_AraC"/>
</dbReference>
<evidence type="ECO:0000256" key="3">
    <source>
        <dbReference type="ARBA" id="ARBA00023159"/>
    </source>
</evidence>
<evidence type="ECO:0000256" key="1">
    <source>
        <dbReference type="ARBA" id="ARBA00023015"/>
    </source>
</evidence>
<dbReference type="PROSITE" id="PS01124">
    <property type="entry name" value="HTH_ARAC_FAMILY_2"/>
    <property type="match status" value="1"/>
</dbReference>
<keyword evidence="3" id="KW-0010">Activator</keyword>
<dbReference type="Gene3D" id="1.10.10.60">
    <property type="entry name" value="Homeodomain-like"/>
    <property type="match status" value="2"/>
</dbReference>